<dbReference type="SUPFAM" id="SSF52047">
    <property type="entry name" value="RNI-like"/>
    <property type="match status" value="1"/>
</dbReference>
<evidence type="ECO:0000313" key="2">
    <source>
        <dbReference type="EMBL" id="EAR99325.2"/>
    </source>
</evidence>
<dbReference type="AlphaFoldDB" id="Q23S22"/>
<dbReference type="Pfam" id="PF12937">
    <property type="entry name" value="F-box-like"/>
    <property type="match status" value="1"/>
</dbReference>
<dbReference type="InterPro" id="IPR032675">
    <property type="entry name" value="LRR_dom_sf"/>
</dbReference>
<keyword evidence="3" id="KW-1185">Reference proteome</keyword>
<dbReference type="Gene3D" id="3.80.10.10">
    <property type="entry name" value="Ribonuclease Inhibitor"/>
    <property type="match status" value="2"/>
</dbReference>
<evidence type="ECO:0000313" key="3">
    <source>
        <dbReference type="Proteomes" id="UP000009168"/>
    </source>
</evidence>
<dbReference type="KEGG" id="tet:TTHERM_01122670"/>
<protein>
    <submittedName>
        <fullName evidence="2">F-box-like protein</fullName>
    </submittedName>
</protein>
<name>Q23S22_TETTS</name>
<feature type="domain" description="F-box" evidence="1">
    <location>
        <begin position="8"/>
        <end position="54"/>
    </location>
</feature>
<accession>Q23S22</accession>
<dbReference type="STRING" id="312017.Q23S22"/>
<dbReference type="HOGENOM" id="CLU_624865_0_0_1"/>
<dbReference type="EMBL" id="GG662640">
    <property type="protein sequence ID" value="EAR99325.2"/>
    <property type="molecule type" value="Genomic_DNA"/>
</dbReference>
<dbReference type="PANTHER" id="PTHR38926:SF5">
    <property type="entry name" value="F-BOX AND LEUCINE-RICH REPEAT PROTEIN 6"/>
    <property type="match status" value="1"/>
</dbReference>
<proteinExistence type="predicted"/>
<dbReference type="SUPFAM" id="SSF81383">
    <property type="entry name" value="F-box domain"/>
    <property type="match status" value="1"/>
</dbReference>
<dbReference type="Proteomes" id="UP000009168">
    <property type="component" value="Unassembled WGS sequence"/>
</dbReference>
<dbReference type="InterPro" id="IPR001810">
    <property type="entry name" value="F-box_dom"/>
</dbReference>
<evidence type="ECO:0000259" key="1">
    <source>
        <dbReference type="PROSITE" id="PS50181"/>
    </source>
</evidence>
<dbReference type="OrthoDB" id="10257471at2759"/>
<dbReference type="PANTHER" id="PTHR38926">
    <property type="entry name" value="F-BOX DOMAIN CONTAINING PROTEIN, EXPRESSED"/>
    <property type="match status" value="1"/>
</dbReference>
<dbReference type="InterPro" id="IPR036047">
    <property type="entry name" value="F-box-like_dom_sf"/>
</dbReference>
<dbReference type="eggNOG" id="ENOG502SZ57">
    <property type="taxonomic scope" value="Eukaryota"/>
</dbReference>
<sequence>MEQENRINFSIQNLSDDILMDIFRFLTIKDIALIQLINKEWKKCTEKPFLWRRIKYDFQEHEIQDKKLYIRWIIEKINIYDVEQLIINDPNCHLTFQDIYQILTKNFNSLQDLELSIYNLNESQANIISLLIVKNCPNLRSFTTYGCFAMDQFIEHFQLLNKLDSLSIMCSDNSFTGRYLKTLPPLKKLFLRPYLIEYSNILEVIRKGKNTLEELAIDTEQMDDDQIIKLFNELNKTKIQSLLLNYCEYFQDEVFNYLRQFTQLKRLKFYKANEVTQEGYFNCFQNFASTSLIHLNLKECNELDDEGLISILSKSTQLECLKLAWQKNVTSESIRYLFSNCFNLQTCVLIGIKSLDARGFPAIQELQQYFEVQKYGELKRNNQYQDDYNNDCINNRAYTSIDIQNYFSKPIGKTSIIKYYQKLRFIDCTKSDMVPDQILQILHLFKPYLVARNYYSEEM</sequence>
<dbReference type="InParanoid" id="Q23S22"/>
<dbReference type="RefSeq" id="XP_001019570.2">
    <property type="nucleotide sequence ID" value="XM_001019570.2"/>
</dbReference>
<gene>
    <name evidence="2" type="ORF">TTHERM_01122670</name>
</gene>
<reference evidence="3" key="1">
    <citation type="journal article" date="2006" name="PLoS Biol.">
        <title>Macronuclear genome sequence of the ciliate Tetrahymena thermophila, a model eukaryote.</title>
        <authorList>
            <person name="Eisen J.A."/>
            <person name="Coyne R.S."/>
            <person name="Wu M."/>
            <person name="Wu D."/>
            <person name="Thiagarajan M."/>
            <person name="Wortman J.R."/>
            <person name="Badger J.H."/>
            <person name="Ren Q."/>
            <person name="Amedeo P."/>
            <person name="Jones K.M."/>
            <person name="Tallon L.J."/>
            <person name="Delcher A.L."/>
            <person name="Salzberg S.L."/>
            <person name="Silva J.C."/>
            <person name="Haas B.J."/>
            <person name="Majoros W.H."/>
            <person name="Farzad M."/>
            <person name="Carlton J.M."/>
            <person name="Smith R.K. Jr."/>
            <person name="Garg J."/>
            <person name="Pearlman R.E."/>
            <person name="Karrer K.M."/>
            <person name="Sun L."/>
            <person name="Manning G."/>
            <person name="Elde N.C."/>
            <person name="Turkewitz A.P."/>
            <person name="Asai D.J."/>
            <person name="Wilkes D.E."/>
            <person name="Wang Y."/>
            <person name="Cai H."/>
            <person name="Collins K."/>
            <person name="Stewart B.A."/>
            <person name="Lee S.R."/>
            <person name="Wilamowska K."/>
            <person name="Weinberg Z."/>
            <person name="Ruzzo W.L."/>
            <person name="Wloga D."/>
            <person name="Gaertig J."/>
            <person name="Frankel J."/>
            <person name="Tsao C.-C."/>
            <person name="Gorovsky M.A."/>
            <person name="Keeling P.J."/>
            <person name="Waller R.F."/>
            <person name="Patron N.J."/>
            <person name="Cherry J.M."/>
            <person name="Stover N.A."/>
            <person name="Krieger C.J."/>
            <person name="del Toro C."/>
            <person name="Ryder H.F."/>
            <person name="Williamson S.C."/>
            <person name="Barbeau R.A."/>
            <person name="Hamilton E.P."/>
            <person name="Orias E."/>
        </authorList>
    </citation>
    <scope>NUCLEOTIDE SEQUENCE [LARGE SCALE GENOMIC DNA]</scope>
    <source>
        <strain evidence="3">SB210</strain>
    </source>
</reference>
<organism evidence="2 3">
    <name type="scientific">Tetrahymena thermophila (strain SB210)</name>
    <dbReference type="NCBI Taxonomy" id="312017"/>
    <lineage>
        <taxon>Eukaryota</taxon>
        <taxon>Sar</taxon>
        <taxon>Alveolata</taxon>
        <taxon>Ciliophora</taxon>
        <taxon>Intramacronucleata</taxon>
        <taxon>Oligohymenophorea</taxon>
        <taxon>Hymenostomatida</taxon>
        <taxon>Tetrahymenina</taxon>
        <taxon>Tetrahymenidae</taxon>
        <taxon>Tetrahymena</taxon>
    </lineage>
</organism>
<dbReference type="PROSITE" id="PS50181">
    <property type="entry name" value="FBOX"/>
    <property type="match status" value="1"/>
</dbReference>
<dbReference type="GeneID" id="7835790"/>